<evidence type="ECO:0000256" key="3">
    <source>
        <dbReference type="ARBA" id="ARBA00022989"/>
    </source>
</evidence>
<feature type="transmembrane region" description="Helical" evidence="6">
    <location>
        <begin position="115"/>
        <end position="139"/>
    </location>
</feature>
<evidence type="ECO:0000256" key="2">
    <source>
        <dbReference type="ARBA" id="ARBA00022692"/>
    </source>
</evidence>
<dbReference type="Proteomes" id="UP000289497">
    <property type="component" value="Chromosome"/>
</dbReference>
<dbReference type="GO" id="GO:0015267">
    <property type="term" value="F:channel activity"/>
    <property type="evidence" value="ECO:0007669"/>
    <property type="project" value="InterPro"/>
</dbReference>
<feature type="transmembrane region" description="Helical" evidence="6">
    <location>
        <begin position="40"/>
        <end position="59"/>
    </location>
</feature>
<dbReference type="Pfam" id="PF00230">
    <property type="entry name" value="MIP"/>
    <property type="match status" value="1"/>
</dbReference>
<dbReference type="RefSeq" id="WP_051616994.1">
    <property type="nucleotide sequence ID" value="NZ_LR215039.1"/>
</dbReference>
<feature type="transmembrane region" description="Helical" evidence="6">
    <location>
        <begin position="256"/>
        <end position="276"/>
    </location>
</feature>
<evidence type="ECO:0000313" key="7">
    <source>
        <dbReference type="EMBL" id="VEU76530.1"/>
    </source>
</evidence>
<evidence type="ECO:0000313" key="8">
    <source>
        <dbReference type="Proteomes" id="UP000289497"/>
    </source>
</evidence>
<keyword evidence="3 6" id="KW-1133">Transmembrane helix</keyword>
<accession>A0A449B7H3</accession>
<feature type="transmembrane region" description="Helical" evidence="6">
    <location>
        <begin position="171"/>
        <end position="193"/>
    </location>
</feature>
<keyword evidence="4 6" id="KW-0472">Membrane</keyword>
<dbReference type="KEGG" id="mcou:NCTC10179_00726"/>
<dbReference type="InterPro" id="IPR023271">
    <property type="entry name" value="Aquaporin-like"/>
</dbReference>
<comment type="subcellular location">
    <subcellularLocation>
        <location evidence="1">Membrane</location>
        <topology evidence="1">Multi-pass membrane protein</topology>
    </subcellularLocation>
</comment>
<sequence>MKSSIIKNLFSFFKLSASQRGEALKPIDLRTWIIHGISEFIGTIFISMGLAGLSIYVGHHTVEHWGLLSDGLVGFFAGFVVVGLCLFIFLRWSCDLNPIVTITRYLKGLHNGWYASYKIFIQVLGSFAAGGIILLIGHFTSSNDLPNAPINALASAKKTFLTEVSTIEPSMGLGVVVIFFTEVFISAILLFSIFSPTIHSKYRDFMILFIISMSVWLGIFGGSAAINPARGLAQQLPTLFLAAAQNENALKIINEVSVATITMILGDLFSTVFYVFMQGFNEHYFNPMLHKIILYKNNHAKSMISSNDFKKLYNKEEDQKDK</sequence>
<gene>
    <name evidence="7" type="ORF">NCTC10179_00726</name>
</gene>
<keyword evidence="2 5" id="KW-0812">Transmembrane</keyword>
<keyword evidence="8" id="KW-1185">Reference proteome</keyword>
<evidence type="ECO:0000256" key="1">
    <source>
        <dbReference type="ARBA" id="ARBA00004141"/>
    </source>
</evidence>
<dbReference type="EMBL" id="LR215039">
    <property type="protein sequence ID" value="VEU76530.1"/>
    <property type="molecule type" value="Genomic_DNA"/>
</dbReference>
<dbReference type="AlphaFoldDB" id="A0A449B7H3"/>
<proteinExistence type="inferred from homology"/>
<feature type="transmembrane region" description="Helical" evidence="6">
    <location>
        <begin position="205"/>
        <end position="226"/>
    </location>
</feature>
<dbReference type="Gene3D" id="1.20.1080.10">
    <property type="entry name" value="Glycerol uptake facilitator protein"/>
    <property type="match status" value="1"/>
</dbReference>
<name>A0A449B7H3_9BACT</name>
<reference evidence="7 8" key="1">
    <citation type="submission" date="2019-01" db="EMBL/GenBank/DDBJ databases">
        <authorList>
            <consortium name="Pathogen Informatics"/>
        </authorList>
    </citation>
    <scope>NUCLEOTIDE SEQUENCE [LARGE SCALE GENOMIC DNA]</scope>
    <source>
        <strain evidence="7 8">NCTC10179</strain>
    </source>
</reference>
<evidence type="ECO:0000256" key="6">
    <source>
        <dbReference type="SAM" id="Phobius"/>
    </source>
</evidence>
<comment type="similarity">
    <text evidence="5">Belongs to the MIP/aquaporin (TC 1.A.8) family.</text>
</comment>
<keyword evidence="5" id="KW-0813">Transport</keyword>
<dbReference type="SUPFAM" id="SSF81338">
    <property type="entry name" value="Aquaporin-like"/>
    <property type="match status" value="1"/>
</dbReference>
<organism evidence="7 8">
    <name type="scientific">Mycoplasmopsis columboralis</name>
    <dbReference type="NCBI Taxonomy" id="171282"/>
    <lineage>
        <taxon>Bacteria</taxon>
        <taxon>Bacillati</taxon>
        <taxon>Mycoplasmatota</taxon>
        <taxon>Mycoplasmoidales</taxon>
        <taxon>Metamycoplasmataceae</taxon>
        <taxon>Mycoplasmopsis</taxon>
    </lineage>
</organism>
<evidence type="ECO:0000256" key="4">
    <source>
        <dbReference type="ARBA" id="ARBA00023136"/>
    </source>
</evidence>
<feature type="transmembrane region" description="Helical" evidence="6">
    <location>
        <begin position="71"/>
        <end position="94"/>
    </location>
</feature>
<protein>
    <submittedName>
        <fullName evidence="7">Uncharacterized protein</fullName>
    </submittedName>
</protein>
<evidence type="ECO:0000256" key="5">
    <source>
        <dbReference type="RuleBase" id="RU000477"/>
    </source>
</evidence>
<dbReference type="PRINTS" id="PR00783">
    <property type="entry name" value="MINTRINSICP"/>
</dbReference>
<dbReference type="GO" id="GO:0016020">
    <property type="term" value="C:membrane"/>
    <property type="evidence" value="ECO:0007669"/>
    <property type="project" value="UniProtKB-SubCell"/>
</dbReference>
<dbReference type="InterPro" id="IPR000425">
    <property type="entry name" value="MIP"/>
</dbReference>